<feature type="compositionally biased region" description="Basic and acidic residues" evidence="1">
    <location>
        <begin position="333"/>
        <end position="346"/>
    </location>
</feature>
<proteinExistence type="predicted"/>
<gene>
    <name evidence="2" type="ORF">KL940_004167</name>
</gene>
<feature type="region of interest" description="Disordered" evidence="1">
    <location>
        <begin position="318"/>
        <end position="368"/>
    </location>
</feature>
<feature type="region of interest" description="Disordered" evidence="1">
    <location>
        <begin position="214"/>
        <end position="262"/>
    </location>
</feature>
<organism evidence="2 3">
    <name type="scientific">Pichia angusta</name>
    <name type="common">Yeast</name>
    <name type="synonym">Hansenula polymorpha</name>
    <dbReference type="NCBI Taxonomy" id="870730"/>
    <lineage>
        <taxon>Eukaryota</taxon>
        <taxon>Fungi</taxon>
        <taxon>Dikarya</taxon>
        <taxon>Ascomycota</taxon>
        <taxon>Saccharomycotina</taxon>
        <taxon>Pichiomycetes</taxon>
        <taxon>Pichiales</taxon>
        <taxon>Pichiaceae</taxon>
        <taxon>Ogataea</taxon>
    </lineage>
</organism>
<keyword evidence="3" id="KW-1185">Reference proteome</keyword>
<evidence type="ECO:0000313" key="2">
    <source>
        <dbReference type="EMBL" id="KAG7846569.1"/>
    </source>
</evidence>
<name>A0ABQ7RSM1_PICAN</name>
<feature type="compositionally biased region" description="Gly residues" evidence="1">
    <location>
        <begin position="353"/>
        <end position="364"/>
    </location>
</feature>
<accession>A0ABQ7RSM1</accession>
<evidence type="ECO:0000256" key="1">
    <source>
        <dbReference type="SAM" id="MobiDB-lite"/>
    </source>
</evidence>
<dbReference type="Proteomes" id="UP001197328">
    <property type="component" value="Unassembled WGS sequence"/>
</dbReference>
<comment type="caution">
    <text evidence="2">The sequence shown here is derived from an EMBL/GenBank/DDBJ whole genome shotgun (WGS) entry which is preliminary data.</text>
</comment>
<dbReference type="EMBL" id="JAHLVD010000012">
    <property type="protein sequence ID" value="KAG7846569.1"/>
    <property type="molecule type" value="Genomic_DNA"/>
</dbReference>
<feature type="compositionally biased region" description="Basic and acidic residues" evidence="1">
    <location>
        <begin position="216"/>
        <end position="230"/>
    </location>
</feature>
<sequence>MSTSAQDMNKLKGLDKMVQVLNIYGSEDEVIPPKDKHMYHEVLGQRSDLSVIEQAGHNFYGLTVYDDPESTEYTLGDGTVTIHGTTYPLHRRRKVIDYTGEFRQRVLQWLSPQQSCERFYRNTLYIDAHTPRWVDVEGIANFRDLGGWCVGAAQRVRPRLMFRGARGVRPPGTGTCHQLPHPGVRLEPVAVAGHQPLPVPAHVLVDVSAGVQGRSGDGHGRISDDFRVSERQPGLPDPVPLHGGQGPHRGGGDAAAAAGGRGPVDHCARVRADDDRAAAGPRAHPGEVLHGTGENVRYAGETAAVRDGCAGENEFQRARGRVQEPDQQPVRGAARDDRVGGREVRRGGAVSAGAGGGGGSGAGAGADRSEHGLTRAVQRWHRGCLYRRKFYCLGVLKNFHLEAGLVTRQYKWWGSPAGGN</sequence>
<evidence type="ECO:0000313" key="3">
    <source>
        <dbReference type="Proteomes" id="UP001197328"/>
    </source>
</evidence>
<feature type="compositionally biased region" description="Gly residues" evidence="1">
    <location>
        <begin position="243"/>
        <end position="253"/>
    </location>
</feature>
<reference evidence="2 3" key="1">
    <citation type="journal article" date="2021" name="G3 (Bethesda)">
        <title>Genomic diversity, chromosomal rearrangements, and interspecies hybridization in the ogataea polymorpha species complex.</title>
        <authorList>
            <person name="Hanson S.J."/>
            <person name="Cinneide E.O."/>
            <person name="Salzberg L.I."/>
            <person name="Wolfe K.H."/>
            <person name="McGowan J."/>
            <person name="Fitzpatrick D.A."/>
            <person name="Matlin K."/>
        </authorList>
    </citation>
    <scope>NUCLEOTIDE SEQUENCE [LARGE SCALE GENOMIC DNA]</scope>
    <source>
        <strain evidence="2">51-138</strain>
    </source>
</reference>
<protein>
    <submittedName>
        <fullName evidence="2">Uncharacterized protein</fullName>
    </submittedName>
</protein>